<evidence type="ECO:0000256" key="5">
    <source>
        <dbReference type="ARBA" id="ARBA00022723"/>
    </source>
</evidence>
<evidence type="ECO:0000256" key="6">
    <source>
        <dbReference type="ARBA" id="ARBA00022982"/>
    </source>
</evidence>
<dbReference type="GO" id="GO:0050605">
    <property type="term" value="F:superoxide reductase activity"/>
    <property type="evidence" value="ECO:0007669"/>
    <property type="project" value="UniProtKB-EC"/>
</dbReference>
<comment type="catalytic activity">
    <reaction evidence="10">
        <text>reduced [rubredoxin] + superoxide + 2 H(+) = oxidized [rubredoxin] + H2O2</text>
        <dbReference type="Rhea" id="RHEA:21324"/>
        <dbReference type="Rhea" id="RHEA-COMP:10302"/>
        <dbReference type="Rhea" id="RHEA-COMP:10303"/>
        <dbReference type="ChEBI" id="CHEBI:15378"/>
        <dbReference type="ChEBI" id="CHEBI:16240"/>
        <dbReference type="ChEBI" id="CHEBI:18421"/>
        <dbReference type="ChEBI" id="CHEBI:29033"/>
        <dbReference type="ChEBI" id="CHEBI:29034"/>
        <dbReference type="EC" id="1.15.1.2"/>
    </reaction>
</comment>
<comment type="similarity">
    <text evidence="1">Belongs to the desulfoferrodoxin family.</text>
</comment>
<evidence type="ECO:0000256" key="4">
    <source>
        <dbReference type="ARBA" id="ARBA00022448"/>
    </source>
</evidence>
<keyword evidence="5" id="KW-0479">Metal-binding</keyword>
<dbReference type="InterPro" id="IPR002742">
    <property type="entry name" value="Desulfoferrodoxin_Fe-bd_dom"/>
</dbReference>
<feature type="domain" description="Desulfoferrodoxin N-terminal" evidence="12">
    <location>
        <begin position="5"/>
        <end position="27"/>
    </location>
</feature>
<comment type="function">
    <text evidence="8">Catalyzes the one-electron reduction of superoxide anion radical to hydrogen peroxide at a nonheme ferrous iron center. Plays a fundamental role in case of oxidative stress via its superoxide detoxification activity.</text>
</comment>
<evidence type="ECO:0000259" key="11">
    <source>
        <dbReference type="Pfam" id="PF01880"/>
    </source>
</evidence>
<keyword evidence="6" id="KW-0249">Electron transport</keyword>
<dbReference type="AlphaFoldDB" id="A0A4R3K398"/>
<proteinExistence type="inferred from homology"/>
<keyword evidence="14" id="KW-1185">Reference proteome</keyword>
<evidence type="ECO:0000256" key="10">
    <source>
        <dbReference type="ARBA" id="ARBA00047448"/>
    </source>
</evidence>
<dbReference type="Pfam" id="PF01880">
    <property type="entry name" value="Desulfoferrodox"/>
    <property type="match status" value="1"/>
</dbReference>
<gene>
    <name evidence="13" type="ORF">EDC37_1181</name>
</gene>
<keyword evidence="4" id="KW-0813">Transport</keyword>
<dbReference type="EC" id="1.15.1.2" evidence="2"/>
<evidence type="ECO:0000259" key="12">
    <source>
        <dbReference type="Pfam" id="PF06397"/>
    </source>
</evidence>
<name>A0A4R3K398_9FIRM</name>
<evidence type="ECO:0000256" key="8">
    <source>
        <dbReference type="ARBA" id="ARBA00024690"/>
    </source>
</evidence>
<dbReference type="NCBIfam" id="TIGR00332">
    <property type="entry name" value="neela_ferrous"/>
    <property type="match status" value="1"/>
</dbReference>
<dbReference type="InterPro" id="IPR038094">
    <property type="entry name" value="Desulfoferrodoxin_N_sf"/>
</dbReference>
<sequence length="147" mass="16296">MMKELLVYKCEVCGYILEVIDLGKKKLIENGNSFSRTITVADAKLICCGKPMTLLQANSVDASNEKHVPVISFNGDTVTVKVGSVNHPMTPEHLIKWIAVLYGDRIQRVELEAGDSPEASFHIGSERNVKAYAYCNLHGLWMSQANK</sequence>
<dbReference type="PANTHER" id="PTHR36541:SF1">
    <property type="entry name" value="SUPEROXIDE REDUCTASE-RELATED"/>
    <property type="match status" value="1"/>
</dbReference>
<dbReference type="GO" id="GO:0005506">
    <property type="term" value="F:iron ion binding"/>
    <property type="evidence" value="ECO:0007669"/>
    <property type="project" value="InterPro"/>
</dbReference>
<dbReference type="Gene3D" id="2.60.40.730">
    <property type="entry name" value="SOR catalytic domain"/>
    <property type="match status" value="1"/>
</dbReference>
<evidence type="ECO:0000256" key="7">
    <source>
        <dbReference type="ARBA" id="ARBA00023004"/>
    </source>
</evidence>
<dbReference type="Pfam" id="PF06397">
    <property type="entry name" value="Desulfoferrod_N"/>
    <property type="match status" value="1"/>
</dbReference>
<dbReference type="EMBL" id="SMAA01000018">
    <property type="protein sequence ID" value="TCS77133.1"/>
    <property type="molecule type" value="Genomic_DNA"/>
</dbReference>
<accession>A0A4R3K398</accession>
<protein>
    <recommendedName>
        <fullName evidence="3">Desulfoferrodoxin</fullName>
        <ecNumber evidence="2">1.15.1.2</ecNumber>
    </recommendedName>
    <alternativeName>
        <fullName evidence="9">Superoxide reductase</fullName>
    </alternativeName>
</protein>
<evidence type="ECO:0000256" key="2">
    <source>
        <dbReference type="ARBA" id="ARBA00012679"/>
    </source>
</evidence>
<dbReference type="OrthoDB" id="9814936at2"/>
<evidence type="ECO:0000313" key="13">
    <source>
        <dbReference type="EMBL" id="TCS77133.1"/>
    </source>
</evidence>
<feature type="domain" description="Desulfoferrodoxin ferrous iron-binding" evidence="11">
    <location>
        <begin position="60"/>
        <end position="143"/>
    </location>
</feature>
<dbReference type="InterPro" id="IPR004462">
    <property type="entry name" value="Desulfoferrodoxin_N"/>
</dbReference>
<dbReference type="InterPro" id="IPR051233">
    <property type="entry name" value="Desulfoferrodoxin_SOR"/>
</dbReference>
<reference evidence="13 14" key="1">
    <citation type="submission" date="2019-03" db="EMBL/GenBank/DDBJ databases">
        <title>Genomic Encyclopedia of Type Strains, Phase IV (KMG-IV): sequencing the most valuable type-strain genomes for metagenomic binning, comparative biology and taxonomic classification.</title>
        <authorList>
            <person name="Goeker M."/>
        </authorList>
    </citation>
    <scope>NUCLEOTIDE SEQUENCE [LARGE SCALE GENOMIC DNA]</scope>
    <source>
        <strain evidence="13 14">DSM 20467</strain>
    </source>
</reference>
<dbReference type="Proteomes" id="UP000295188">
    <property type="component" value="Unassembled WGS sequence"/>
</dbReference>
<dbReference type="PANTHER" id="PTHR36541">
    <property type="entry name" value="SUPEROXIDE REDUCTASE-RELATED"/>
    <property type="match status" value="1"/>
</dbReference>
<evidence type="ECO:0000313" key="14">
    <source>
        <dbReference type="Proteomes" id="UP000295188"/>
    </source>
</evidence>
<evidence type="ECO:0000256" key="1">
    <source>
        <dbReference type="ARBA" id="ARBA00005941"/>
    </source>
</evidence>
<comment type="caution">
    <text evidence="13">The sequence shown here is derived from an EMBL/GenBank/DDBJ whole genome shotgun (WGS) entry which is preliminary data.</text>
</comment>
<evidence type="ECO:0000256" key="9">
    <source>
        <dbReference type="ARBA" id="ARBA00031398"/>
    </source>
</evidence>
<dbReference type="Gene3D" id="2.20.28.100">
    <property type="entry name" value="Desulphoferrodoxin, N-terminal domain"/>
    <property type="match status" value="1"/>
</dbReference>
<dbReference type="RefSeq" id="WP_132551062.1">
    <property type="nucleotide sequence ID" value="NZ_SMAA01000018.1"/>
</dbReference>
<dbReference type="InterPro" id="IPR036073">
    <property type="entry name" value="Desulfoferrodoxin_Fe-bd_dom_sf"/>
</dbReference>
<evidence type="ECO:0000256" key="3">
    <source>
        <dbReference type="ARBA" id="ARBA00014839"/>
    </source>
</evidence>
<organism evidence="13 14">
    <name type="scientific">Pectinatus cerevisiiphilus</name>
    <dbReference type="NCBI Taxonomy" id="86956"/>
    <lineage>
        <taxon>Bacteria</taxon>
        <taxon>Bacillati</taxon>
        <taxon>Bacillota</taxon>
        <taxon>Negativicutes</taxon>
        <taxon>Selenomonadales</taxon>
        <taxon>Selenomonadaceae</taxon>
        <taxon>Pectinatus</taxon>
    </lineage>
</organism>
<keyword evidence="7" id="KW-0408">Iron</keyword>
<dbReference type="SUPFAM" id="SSF49367">
    <property type="entry name" value="Superoxide reductase-like"/>
    <property type="match status" value="1"/>
</dbReference>